<dbReference type="EMBL" id="BSUO01000001">
    <property type="protein sequence ID" value="GMA40188.1"/>
    <property type="molecule type" value="Genomic_DNA"/>
</dbReference>
<keyword evidence="6" id="KW-1185">Reference proteome</keyword>
<protein>
    <submittedName>
        <fullName evidence="5">Transposase</fullName>
    </submittedName>
</protein>
<proteinExistence type="inferred from homology"/>
<comment type="similarity">
    <text evidence="1">Belongs to the 'phage' integrase family.</text>
</comment>
<dbReference type="PANTHER" id="PTHR30349">
    <property type="entry name" value="PHAGE INTEGRASE-RELATED"/>
    <property type="match status" value="1"/>
</dbReference>
<dbReference type="SUPFAM" id="SSF56349">
    <property type="entry name" value="DNA breaking-rejoining enzymes"/>
    <property type="match status" value="1"/>
</dbReference>
<evidence type="ECO:0000313" key="5">
    <source>
        <dbReference type="EMBL" id="GMA40188.1"/>
    </source>
</evidence>
<keyword evidence="3" id="KW-0233">DNA recombination</keyword>
<gene>
    <name evidence="5" type="ORF">GCM10025883_22330</name>
</gene>
<name>A0ABQ6IU31_9MICO</name>
<dbReference type="RefSeq" id="WP_284303930.1">
    <property type="nucleotide sequence ID" value="NZ_BSUO01000001.1"/>
</dbReference>
<evidence type="ECO:0000256" key="2">
    <source>
        <dbReference type="ARBA" id="ARBA00023125"/>
    </source>
</evidence>
<evidence type="ECO:0000256" key="3">
    <source>
        <dbReference type="ARBA" id="ARBA00023172"/>
    </source>
</evidence>
<keyword evidence="2" id="KW-0238">DNA-binding</keyword>
<dbReference type="Pfam" id="PF00589">
    <property type="entry name" value="Phage_integrase"/>
    <property type="match status" value="1"/>
</dbReference>
<comment type="caution">
    <text evidence="5">The sequence shown here is derived from an EMBL/GenBank/DDBJ whole genome shotgun (WGS) entry which is preliminary data.</text>
</comment>
<feature type="domain" description="Tyr recombinase" evidence="4">
    <location>
        <begin position="140"/>
        <end position="341"/>
    </location>
</feature>
<dbReference type="InterPro" id="IPR002104">
    <property type="entry name" value="Integrase_catalytic"/>
</dbReference>
<evidence type="ECO:0000313" key="6">
    <source>
        <dbReference type="Proteomes" id="UP001157126"/>
    </source>
</evidence>
<reference evidence="6" key="1">
    <citation type="journal article" date="2019" name="Int. J. Syst. Evol. Microbiol.">
        <title>The Global Catalogue of Microorganisms (GCM) 10K type strain sequencing project: providing services to taxonomists for standard genome sequencing and annotation.</title>
        <authorList>
            <consortium name="The Broad Institute Genomics Platform"/>
            <consortium name="The Broad Institute Genome Sequencing Center for Infectious Disease"/>
            <person name="Wu L."/>
            <person name="Ma J."/>
        </authorList>
    </citation>
    <scope>NUCLEOTIDE SEQUENCE [LARGE SCALE GENOMIC DNA]</scope>
    <source>
        <strain evidence="6">NBRC 113072</strain>
    </source>
</reference>
<evidence type="ECO:0000259" key="4">
    <source>
        <dbReference type="PROSITE" id="PS51898"/>
    </source>
</evidence>
<dbReference type="InterPro" id="IPR013762">
    <property type="entry name" value="Integrase-like_cat_sf"/>
</dbReference>
<accession>A0ABQ6IU31</accession>
<sequence>MVTEVDEYLIHRRLGTDAAESTTQAYAIGLALFLDWCDSIGKAPADSVPYLGRFVYWLQHASPVKSAATTTLVRAERRVNAVLSAVRGYLRHQASIGRLPHAVLAGLYDDFTSPVPGLADFDPGFQHRPRARHRLQEPPSLVDNATDDEVLKLLTAATNPRDRFIIIAMWRMGLRRGEVTGLRREDVHFVARATRLGCGVEGPHLHVRRRENPNRALAKSRRPRVVPADWLVVQAHDQYMSVLADLASDRRSDFVLVNLFREPVGSAMRPDAINALLDRLSQRNGCDRRIRPHMLRHSFATNTLAAGATLDVLKELLGHAWVASTEVYAHPSPERLRAAVEAVATQRAAGGEMVGSAAATGSGSASTLGSA</sequence>
<dbReference type="InterPro" id="IPR050090">
    <property type="entry name" value="Tyrosine_recombinase_XerCD"/>
</dbReference>
<dbReference type="InterPro" id="IPR011010">
    <property type="entry name" value="DNA_brk_join_enz"/>
</dbReference>
<dbReference type="Proteomes" id="UP001157126">
    <property type="component" value="Unassembled WGS sequence"/>
</dbReference>
<dbReference type="PANTHER" id="PTHR30349:SF41">
    <property type="entry name" value="INTEGRASE_RECOMBINASE PROTEIN MJ0367-RELATED"/>
    <property type="match status" value="1"/>
</dbReference>
<dbReference type="Gene3D" id="1.10.443.10">
    <property type="entry name" value="Intergrase catalytic core"/>
    <property type="match status" value="1"/>
</dbReference>
<organism evidence="5 6">
    <name type="scientific">Mobilicoccus caccae</name>
    <dbReference type="NCBI Taxonomy" id="1859295"/>
    <lineage>
        <taxon>Bacteria</taxon>
        <taxon>Bacillati</taxon>
        <taxon>Actinomycetota</taxon>
        <taxon>Actinomycetes</taxon>
        <taxon>Micrococcales</taxon>
        <taxon>Dermatophilaceae</taxon>
        <taxon>Mobilicoccus</taxon>
    </lineage>
</organism>
<dbReference type="PROSITE" id="PS51898">
    <property type="entry name" value="TYR_RECOMBINASE"/>
    <property type="match status" value="1"/>
</dbReference>
<evidence type="ECO:0000256" key="1">
    <source>
        <dbReference type="ARBA" id="ARBA00008857"/>
    </source>
</evidence>